<keyword evidence="3" id="KW-1185">Reference proteome</keyword>
<gene>
    <name evidence="2" type="ORF">OXX778_LOCUS11421</name>
</gene>
<dbReference type="AlphaFoldDB" id="A0A813ZMC4"/>
<reference evidence="2" key="1">
    <citation type="submission" date="2021-02" db="EMBL/GenBank/DDBJ databases">
        <authorList>
            <person name="Nowell W R."/>
        </authorList>
    </citation>
    <scope>NUCLEOTIDE SEQUENCE</scope>
    <source>
        <strain evidence="2">Ploen Becks lab</strain>
    </source>
</reference>
<keyword evidence="1" id="KW-0732">Signal</keyword>
<name>A0A813ZMC4_9BILA</name>
<comment type="caution">
    <text evidence="2">The sequence shown here is derived from an EMBL/GenBank/DDBJ whole genome shotgun (WGS) entry which is preliminary data.</text>
</comment>
<evidence type="ECO:0000256" key="1">
    <source>
        <dbReference type="SAM" id="SignalP"/>
    </source>
</evidence>
<proteinExistence type="predicted"/>
<dbReference type="Proteomes" id="UP000663879">
    <property type="component" value="Unassembled WGS sequence"/>
</dbReference>
<evidence type="ECO:0000313" key="2">
    <source>
        <dbReference type="EMBL" id="CAF0901471.1"/>
    </source>
</evidence>
<feature type="chain" id="PRO_5032956630" evidence="1">
    <location>
        <begin position="20"/>
        <end position="196"/>
    </location>
</feature>
<feature type="signal peptide" evidence="1">
    <location>
        <begin position="1"/>
        <end position="19"/>
    </location>
</feature>
<sequence>MNKFFAIFLIIGIAFSGNAAPAKKQTKGLSSILNLLPQGEKSLNVLNSLGFLTQGTPLGTITQAITLLNQLHLKESDIDSFPQDVTQAFKQLQALLGGQVDNISNILNQIQQTKDLSSILNLLPQGENSIKVLKILGLLTQGTPLGTIIIALTLINQLHLMKSDIASLPQDIIQPLNQLEALLGPVDNILNILNPQ</sequence>
<dbReference type="EMBL" id="CAJNOC010001933">
    <property type="protein sequence ID" value="CAF0901471.1"/>
    <property type="molecule type" value="Genomic_DNA"/>
</dbReference>
<accession>A0A813ZMC4</accession>
<protein>
    <submittedName>
        <fullName evidence="2">Uncharacterized protein</fullName>
    </submittedName>
</protein>
<evidence type="ECO:0000313" key="3">
    <source>
        <dbReference type="Proteomes" id="UP000663879"/>
    </source>
</evidence>
<organism evidence="2 3">
    <name type="scientific">Brachionus calyciflorus</name>
    <dbReference type="NCBI Taxonomy" id="104777"/>
    <lineage>
        <taxon>Eukaryota</taxon>
        <taxon>Metazoa</taxon>
        <taxon>Spiralia</taxon>
        <taxon>Gnathifera</taxon>
        <taxon>Rotifera</taxon>
        <taxon>Eurotatoria</taxon>
        <taxon>Monogononta</taxon>
        <taxon>Pseudotrocha</taxon>
        <taxon>Ploima</taxon>
        <taxon>Brachionidae</taxon>
        <taxon>Brachionus</taxon>
    </lineage>
</organism>